<organism evidence="12 13">
    <name type="scientific">Candidatus Kaiserbacteria bacterium RIFCSPHIGHO2_02_FULL_50_50</name>
    <dbReference type="NCBI Taxonomy" id="1798492"/>
    <lineage>
        <taxon>Bacteria</taxon>
        <taxon>Candidatus Kaiseribacteriota</taxon>
    </lineage>
</organism>
<evidence type="ECO:0000256" key="7">
    <source>
        <dbReference type="ARBA" id="ARBA00022917"/>
    </source>
</evidence>
<dbReference type="SUPFAM" id="SSF52374">
    <property type="entry name" value="Nucleotidylyl transferase"/>
    <property type="match status" value="1"/>
</dbReference>
<dbReference type="SUPFAM" id="SSF47323">
    <property type="entry name" value="Anticodon-binding domain of a subclass of class I aminoacyl-tRNA synthetases"/>
    <property type="match status" value="1"/>
</dbReference>
<dbReference type="FunFam" id="2.170.220.10:FF:000003">
    <property type="entry name" value="Methionine--tRNA ligase"/>
    <property type="match status" value="1"/>
</dbReference>
<accession>A0A1F6DDE4</accession>
<dbReference type="Gene3D" id="2.170.220.10">
    <property type="match status" value="1"/>
</dbReference>
<sequence length="465" mass="52289">MKNIYITTTLPYVNADPHIGFGLEIIRADALARAHRLSGDSVFFTTGTDEHGQKIAEKADAEGKGRQEYVDYFAGQFAKLRDALDLSYDNFIRTTSPAHKAAAQEMWKRCAANGDIYKKKYTGLYCVGDEMFLKDSDLVNGRCPNHPNMDPQEVEEENYFFALSKYQNYLEEYLAKPGVIEPEFRRLEALNFVKAGLEDFSISREVSRMDWGIPVPGDDTQVMYVWFDALTNYISTLGWPEEGGNFKKFWIDGETLQLAGKDQVRFQSIMWQAMLKSAGLPATDHVDYHGFINSGGQKMSKSLGNVIAPFDLVEKYGTDATRYMLLRHVHPYDDTDITWERMDEWYTANLVNGLGNLASRIMKMAETHGVAPALPQVSLEANDFLDLEKVWHTISMLDEKIATEEPFKVIKVDAEKGKAIIAELVIALHKVALSLQAATPKTAAAILSAINTNTKPENLFPRLPA</sequence>
<gene>
    <name evidence="12" type="ORF">A3C89_02870</name>
</gene>
<dbReference type="Pfam" id="PF09334">
    <property type="entry name" value="tRNA-synt_1g"/>
    <property type="match status" value="2"/>
</dbReference>
<dbReference type="GO" id="GO:0005524">
    <property type="term" value="F:ATP binding"/>
    <property type="evidence" value="ECO:0007669"/>
    <property type="project" value="UniProtKB-KW"/>
</dbReference>
<dbReference type="InterPro" id="IPR009080">
    <property type="entry name" value="tRNAsynth_Ia_anticodon-bd"/>
</dbReference>
<keyword evidence="5 10" id="KW-0547">Nucleotide-binding</keyword>
<dbReference type="AlphaFoldDB" id="A0A1F6DDE4"/>
<dbReference type="Proteomes" id="UP000178794">
    <property type="component" value="Unassembled WGS sequence"/>
</dbReference>
<evidence type="ECO:0000256" key="6">
    <source>
        <dbReference type="ARBA" id="ARBA00022840"/>
    </source>
</evidence>
<dbReference type="GO" id="GO:0004825">
    <property type="term" value="F:methionine-tRNA ligase activity"/>
    <property type="evidence" value="ECO:0007669"/>
    <property type="project" value="UniProtKB-EC"/>
</dbReference>
<dbReference type="STRING" id="1798492.A3C89_02870"/>
<comment type="caution">
    <text evidence="12">The sequence shown here is derived from an EMBL/GenBank/DDBJ whole genome shotgun (WGS) entry which is preliminary data.</text>
</comment>
<protein>
    <recommendedName>
        <fullName evidence="3">Methionine--tRNA ligase</fullName>
        <ecNumber evidence="2">6.1.1.10</ecNumber>
    </recommendedName>
    <alternativeName>
        <fullName evidence="9">Methionyl-tRNA synthetase</fullName>
    </alternativeName>
</protein>
<dbReference type="Gene3D" id="3.40.50.620">
    <property type="entry name" value="HUPs"/>
    <property type="match status" value="1"/>
</dbReference>
<evidence type="ECO:0000256" key="4">
    <source>
        <dbReference type="ARBA" id="ARBA00022598"/>
    </source>
</evidence>
<keyword evidence="6 10" id="KW-0067">ATP-binding</keyword>
<evidence type="ECO:0000256" key="5">
    <source>
        <dbReference type="ARBA" id="ARBA00022741"/>
    </source>
</evidence>
<evidence type="ECO:0000313" key="12">
    <source>
        <dbReference type="EMBL" id="OGG59416.1"/>
    </source>
</evidence>
<dbReference type="InterPro" id="IPR014758">
    <property type="entry name" value="Met-tRNA_synth"/>
</dbReference>
<dbReference type="PRINTS" id="PR01041">
    <property type="entry name" value="TRNASYNTHMET"/>
</dbReference>
<keyword evidence="7 10" id="KW-0648">Protein biosynthesis</keyword>
<dbReference type="NCBIfam" id="TIGR00398">
    <property type="entry name" value="metG"/>
    <property type="match status" value="1"/>
</dbReference>
<feature type="domain" description="Methionyl/Leucyl tRNA synthetase" evidence="11">
    <location>
        <begin position="153"/>
        <end position="362"/>
    </location>
</feature>
<dbReference type="InterPro" id="IPR015413">
    <property type="entry name" value="Methionyl/Leucyl_tRNA_Synth"/>
</dbReference>
<evidence type="ECO:0000259" key="11">
    <source>
        <dbReference type="Pfam" id="PF09334"/>
    </source>
</evidence>
<comment type="function">
    <text evidence="1">Is required not only for elongation of protein synthesis but also for the initiation of all mRNA translation through initiator tRNA(fMet) aminoacylation.</text>
</comment>
<dbReference type="PANTHER" id="PTHR43326">
    <property type="entry name" value="METHIONYL-TRNA SYNTHETASE"/>
    <property type="match status" value="1"/>
</dbReference>
<reference evidence="12 13" key="1">
    <citation type="journal article" date="2016" name="Nat. Commun.">
        <title>Thousands of microbial genomes shed light on interconnected biogeochemical processes in an aquifer system.</title>
        <authorList>
            <person name="Anantharaman K."/>
            <person name="Brown C.T."/>
            <person name="Hug L.A."/>
            <person name="Sharon I."/>
            <person name="Castelle C.J."/>
            <person name="Probst A.J."/>
            <person name="Thomas B.C."/>
            <person name="Singh A."/>
            <person name="Wilkins M.J."/>
            <person name="Karaoz U."/>
            <person name="Brodie E.L."/>
            <person name="Williams K.H."/>
            <person name="Hubbard S.S."/>
            <person name="Banfield J.F."/>
        </authorList>
    </citation>
    <scope>NUCLEOTIDE SEQUENCE [LARGE SCALE GENOMIC DNA]</scope>
</reference>
<name>A0A1F6DDE4_9BACT</name>
<proteinExistence type="inferred from homology"/>
<feature type="domain" description="Methionyl/Leucyl tRNA synthetase" evidence="11">
    <location>
        <begin position="4"/>
        <end position="145"/>
    </location>
</feature>
<evidence type="ECO:0000256" key="2">
    <source>
        <dbReference type="ARBA" id="ARBA00012838"/>
    </source>
</evidence>
<evidence type="ECO:0000256" key="9">
    <source>
        <dbReference type="ARBA" id="ARBA00030904"/>
    </source>
</evidence>
<keyword evidence="8 10" id="KW-0030">Aminoacyl-tRNA synthetase</keyword>
<evidence type="ECO:0000256" key="1">
    <source>
        <dbReference type="ARBA" id="ARBA00003314"/>
    </source>
</evidence>
<dbReference type="EC" id="6.1.1.10" evidence="2"/>
<dbReference type="InterPro" id="IPR033911">
    <property type="entry name" value="MetRS_core"/>
</dbReference>
<dbReference type="InterPro" id="IPR023457">
    <property type="entry name" value="Met-tRNA_synth_2"/>
</dbReference>
<evidence type="ECO:0000256" key="3">
    <source>
        <dbReference type="ARBA" id="ARBA00018753"/>
    </source>
</evidence>
<dbReference type="PANTHER" id="PTHR43326:SF1">
    <property type="entry name" value="METHIONINE--TRNA LIGASE, MITOCHONDRIAL"/>
    <property type="match status" value="1"/>
</dbReference>
<dbReference type="InterPro" id="IPR014729">
    <property type="entry name" value="Rossmann-like_a/b/a_fold"/>
</dbReference>
<dbReference type="EMBL" id="MFLF01000016">
    <property type="protein sequence ID" value="OGG59416.1"/>
    <property type="molecule type" value="Genomic_DNA"/>
</dbReference>
<keyword evidence="4 10" id="KW-0436">Ligase</keyword>
<evidence type="ECO:0000256" key="8">
    <source>
        <dbReference type="ARBA" id="ARBA00023146"/>
    </source>
</evidence>
<evidence type="ECO:0000256" key="10">
    <source>
        <dbReference type="RuleBase" id="RU363039"/>
    </source>
</evidence>
<dbReference type="Gene3D" id="1.10.730.10">
    <property type="entry name" value="Isoleucyl-tRNA Synthetase, Domain 1"/>
    <property type="match status" value="1"/>
</dbReference>
<comment type="similarity">
    <text evidence="10">Belongs to the class-I aminoacyl-tRNA synthetase family.</text>
</comment>
<dbReference type="GO" id="GO:0006431">
    <property type="term" value="P:methionyl-tRNA aminoacylation"/>
    <property type="evidence" value="ECO:0007669"/>
    <property type="project" value="InterPro"/>
</dbReference>
<evidence type="ECO:0000313" key="13">
    <source>
        <dbReference type="Proteomes" id="UP000178794"/>
    </source>
</evidence>
<dbReference type="CDD" id="cd00814">
    <property type="entry name" value="MetRS_core"/>
    <property type="match status" value="1"/>
</dbReference>